<dbReference type="InterPro" id="IPR022934">
    <property type="entry name" value="Mn-dep_inorganic_PyrPase"/>
</dbReference>
<dbReference type="InterPro" id="IPR038763">
    <property type="entry name" value="DHH_sf"/>
</dbReference>
<dbReference type="GO" id="GO:0004427">
    <property type="term" value="F:inorganic diphosphate phosphatase activity"/>
    <property type="evidence" value="ECO:0007669"/>
    <property type="project" value="UniProtKB-UniRule"/>
</dbReference>
<evidence type="ECO:0000313" key="10">
    <source>
        <dbReference type="EMBL" id="SJZ57178.1"/>
    </source>
</evidence>
<dbReference type="NCBIfam" id="NF003877">
    <property type="entry name" value="PRK05427.1"/>
    <property type="match status" value="1"/>
</dbReference>
<dbReference type="PANTHER" id="PTHR47618:SF1">
    <property type="entry name" value="BIFUNCTIONAL OLIGORIBONUCLEASE AND PAP PHOSPHATASE NRNA"/>
    <property type="match status" value="1"/>
</dbReference>
<dbReference type="Pfam" id="PF02833">
    <property type="entry name" value="DHHA2"/>
    <property type="match status" value="1"/>
</dbReference>
<evidence type="ECO:0000256" key="3">
    <source>
        <dbReference type="ARBA" id="ARBA00022490"/>
    </source>
</evidence>
<dbReference type="InterPro" id="IPR051319">
    <property type="entry name" value="Oligoribo/pAp-PDE_c-di-AMP_PDE"/>
</dbReference>
<dbReference type="GO" id="GO:0005737">
    <property type="term" value="C:cytoplasm"/>
    <property type="evidence" value="ECO:0007669"/>
    <property type="project" value="UniProtKB-SubCell"/>
</dbReference>
<dbReference type="Gene3D" id="3.10.310.20">
    <property type="entry name" value="DHHA2 domain"/>
    <property type="match status" value="1"/>
</dbReference>
<dbReference type="SMART" id="SM01131">
    <property type="entry name" value="DHHA2"/>
    <property type="match status" value="1"/>
</dbReference>
<organism evidence="10 11">
    <name type="scientific">Globicatella sulfidifaciens DSM 15739</name>
    <dbReference type="NCBI Taxonomy" id="1121925"/>
    <lineage>
        <taxon>Bacteria</taxon>
        <taxon>Bacillati</taxon>
        <taxon>Bacillota</taxon>
        <taxon>Bacilli</taxon>
        <taxon>Lactobacillales</taxon>
        <taxon>Aerococcaceae</taxon>
        <taxon>Globicatella</taxon>
    </lineage>
</organism>
<dbReference type="OrthoDB" id="9766150at2"/>
<comment type="similarity">
    <text evidence="2 8">Belongs to the PPase class C family.</text>
</comment>
<dbReference type="GO" id="GO:0030145">
    <property type="term" value="F:manganese ion binding"/>
    <property type="evidence" value="ECO:0007669"/>
    <property type="project" value="UniProtKB-UniRule"/>
</dbReference>
<evidence type="ECO:0000256" key="5">
    <source>
        <dbReference type="ARBA" id="ARBA00022801"/>
    </source>
</evidence>
<feature type="binding site" evidence="8">
    <location>
        <position position="149"/>
    </location>
    <ligand>
        <name>Mn(2+)</name>
        <dbReference type="ChEBI" id="CHEBI:29035"/>
        <label>2</label>
    </ligand>
</feature>
<comment type="catalytic activity">
    <reaction evidence="7 8">
        <text>diphosphate + H2O = 2 phosphate + H(+)</text>
        <dbReference type="Rhea" id="RHEA:24576"/>
        <dbReference type="ChEBI" id="CHEBI:15377"/>
        <dbReference type="ChEBI" id="CHEBI:15378"/>
        <dbReference type="ChEBI" id="CHEBI:33019"/>
        <dbReference type="ChEBI" id="CHEBI:43474"/>
        <dbReference type="EC" id="3.6.1.1"/>
    </reaction>
</comment>
<feature type="binding site" evidence="8">
    <location>
        <position position="9"/>
    </location>
    <ligand>
        <name>Mn(2+)</name>
        <dbReference type="ChEBI" id="CHEBI:29035"/>
        <label>1</label>
    </ligand>
</feature>
<evidence type="ECO:0000256" key="7">
    <source>
        <dbReference type="ARBA" id="ARBA00047820"/>
    </source>
</evidence>
<dbReference type="EMBL" id="FUWO01000009">
    <property type="protein sequence ID" value="SJZ57178.1"/>
    <property type="molecule type" value="Genomic_DNA"/>
</dbReference>
<evidence type="ECO:0000313" key="11">
    <source>
        <dbReference type="Proteomes" id="UP000189941"/>
    </source>
</evidence>
<feature type="binding site" evidence="8">
    <location>
        <position position="15"/>
    </location>
    <ligand>
        <name>Mn(2+)</name>
        <dbReference type="ChEBI" id="CHEBI:29035"/>
        <label>2</label>
    </ligand>
</feature>
<reference evidence="11" key="1">
    <citation type="submission" date="2017-02" db="EMBL/GenBank/DDBJ databases">
        <authorList>
            <person name="Varghese N."/>
            <person name="Submissions S."/>
        </authorList>
    </citation>
    <scope>NUCLEOTIDE SEQUENCE [LARGE SCALE GENOMIC DNA]</scope>
    <source>
        <strain evidence="11">DSM 15739</strain>
    </source>
</reference>
<dbReference type="HAMAP" id="MF_00207">
    <property type="entry name" value="PPase_C"/>
    <property type="match status" value="1"/>
</dbReference>
<proteinExistence type="inferred from homology"/>
<keyword evidence="4 8" id="KW-0479">Metal-binding</keyword>
<dbReference type="RefSeq" id="WP_078755918.1">
    <property type="nucleotide sequence ID" value="NZ_FUWO01000009.1"/>
</dbReference>
<feature type="domain" description="DHHA2" evidence="9">
    <location>
        <begin position="181"/>
        <end position="303"/>
    </location>
</feature>
<dbReference type="InterPro" id="IPR038222">
    <property type="entry name" value="DHHA2_dom_sf"/>
</dbReference>
<protein>
    <recommendedName>
        <fullName evidence="8">Probable manganese-dependent inorganic pyrophosphatase</fullName>
        <ecNumber evidence="8">3.6.1.1</ecNumber>
    </recommendedName>
    <alternativeName>
        <fullName evidence="8">Pyrophosphate phospho-hydrolase</fullName>
        <shortName evidence="8">PPase</shortName>
    </alternativeName>
</protein>
<dbReference type="SUPFAM" id="SSF64182">
    <property type="entry name" value="DHH phosphoesterases"/>
    <property type="match status" value="1"/>
</dbReference>
<keyword evidence="5 8" id="KW-0378">Hydrolase</keyword>
<dbReference type="Pfam" id="PF01368">
    <property type="entry name" value="DHH"/>
    <property type="match status" value="1"/>
</dbReference>
<dbReference type="PANTHER" id="PTHR47618">
    <property type="entry name" value="BIFUNCTIONAL OLIGORIBONUCLEASE AND PAP PHOSPHATASE NRNA"/>
    <property type="match status" value="1"/>
</dbReference>
<evidence type="ECO:0000256" key="4">
    <source>
        <dbReference type="ARBA" id="ARBA00022723"/>
    </source>
</evidence>
<comment type="subcellular location">
    <subcellularLocation>
        <location evidence="1 8">Cytoplasm</location>
    </subcellularLocation>
</comment>
<evidence type="ECO:0000256" key="2">
    <source>
        <dbReference type="ARBA" id="ARBA00007350"/>
    </source>
</evidence>
<feature type="binding site" evidence="8">
    <location>
        <position position="75"/>
    </location>
    <ligand>
        <name>Mn(2+)</name>
        <dbReference type="ChEBI" id="CHEBI:29035"/>
        <label>1</label>
    </ligand>
</feature>
<dbReference type="InterPro" id="IPR004097">
    <property type="entry name" value="DHHA2"/>
</dbReference>
<name>A0A1T4LRN1_9LACT</name>
<evidence type="ECO:0000259" key="9">
    <source>
        <dbReference type="SMART" id="SM01131"/>
    </source>
</evidence>
<keyword evidence="11" id="KW-1185">Reference proteome</keyword>
<dbReference type="STRING" id="1121925.SAMN02746011_01169"/>
<sequence length="305" mass="33538">MSKYLVFGHKNPDTDTIASAIAMSFFLERQGYDAEPVALGTPNEETEFALNYFNVEAPRVVTTVANEVEHVALVDHNEPQQSVDDLADVTVDYVIDHHRIAGFETAQPLYYRAEPIGCTATVLLKMFKEHDYDIPKSIAGLMLSAIISDTLLFKSPTCTNQDESAARELAKIAEVDLEKYGLELLKAGTNLSTKTIDELLTLDAKSFDMNGRKVRIAQVNAIGFEEMQAQKAELLTAMDASGYDLFVLIVTDILESNSFGLVSGDDFTQVEAAFGTTVIDNELLLPGVVSRKKQVVPQLTAAYEK</sequence>
<dbReference type="InterPro" id="IPR001667">
    <property type="entry name" value="DDH_dom"/>
</dbReference>
<evidence type="ECO:0000256" key="8">
    <source>
        <dbReference type="HAMAP-Rule" id="MF_00207"/>
    </source>
</evidence>
<evidence type="ECO:0000256" key="1">
    <source>
        <dbReference type="ARBA" id="ARBA00004496"/>
    </source>
</evidence>
<dbReference type="Gene3D" id="3.90.1640.10">
    <property type="entry name" value="inorganic pyrophosphatase (n-terminal core)"/>
    <property type="match status" value="1"/>
</dbReference>
<gene>
    <name evidence="8" type="primary">ppaC</name>
    <name evidence="10" type="ORF">SAMN02746011_01169</name>
</gene>
<dbReference type="Proteomes" id="UP000189941">
    <property type="component" value="Unassembled WGS sequence"/>
</dbReference>
<feature type="binding site" evidence="8">
    <location>
        <position position="97"/>
    </location>
    <ligand>
        <name>Mn(2+)</name>
        <dbReference type="ChEBI" id="CHEBI:29035"/>
        <label>2</label>
    </ligand>
</feature>
<feature type="binding site" evidence="8">
    <location>
        <position position="75"/>
    </location>
    <ligand>
        <name>Mn(2+)</name>
        <dbReference type="ChEBI" id="CHEBI:29035"/>
        <label>2</label>
    </ligand>
</feature>
<evidence type="ECO:0000256" key="6">
    <source>
        <dbReference type="ARBA" id="ARBA00023211"/>
    </source>
</evidence>
<dbReference type="EC" id="3.6.1.1" evidence="8"/>
<dbReference type="AlphaFoldDB" id="A0A1T4LRN1"/>
<dbReference type="FunFam" id="3.90.1640.10:FF:000001">
    <property type="entry name" value="Probable manganese-dependent inorganic pyrophosphatase"/>
    <property type="match status" value="1"/>
</dbReference>
<keyword evidence="3 8" id="KW-0963">Cytoplasm</keyword>
<feature type="binding site" evidence="8">
    <location>
        <position position="13"/>
    </location>
    <ligand>
        <name>Mn(2+)</name>
        <dbReference type="ChEBI" id="CHEBI:29035"/>
        <label>1</label>
    </ligand>
</feature>
<accession>A0A1T4LRN1</accession>
<keyword evidence="6 8" id="KW-0464">Manganese</keyword>
<comment type="cofactor">
    <cofactor evidence="8">
        <name>Mn(2+)</name>
        <dbReference type="ChEBI" id="CHEBI:29035"/>
    </cofactor>
    <text evidence="8">Binds 2 manganese ions per subunit.</text>
</comment>